<keyword evidence="3" id="KW-1185">Reference proteome</keyword>
<feature type="chain" id="PRO_5010523479" evidence="2">
    <location>
        <begin position="32"/>
        <end position="144"/>
    </location>
</feature>
<organism evidence="3 4">
    <name type="scientific">Nicotiana sylvestris</name>
    <name type="common">Wood tobacco</name>
    <name type="synonym">South American tobacco</name>
    <dbReference type="NCBI Taxonomy" id="4096"/>
    <lineage>
        <taxon>Eukaryota</taxon>
        <taxon>Viridiplantae</taxon>
        <taxon>Streptophyta</taxon>
        <taxon>Embryophyta</taxon>
        <taxon>Tracheophyta</taxon>
        <taxon>Spermatophyta</taxon>
        <taxon>Magnoliopsida</taxon>
        <taxon>eudicotyledons</taxon>
        <taxon>Gunneridae</taxon>
        <taxon>Pentapetalae</taxon>
        <taxon>asterids</taxon>
        <taxon>lamiids</taxon>
        <taxon>Solanales</taxon>
        <taxon>Solanaceae</taxon>
        <taxon>Nicotianoideae</taxon>
        <taxon>Nicotianeae</taxon>
        <taxon>Nicotiana</taxon>
    </lineage>
</organism>
<name>A0A1U7VY20_NICSY</name>
<gene>
    <name evidence="4" type="primary">LOC104218161</name>
</gene>
<accession>A0A1U7VY20</accession>
<proteinExistence type="predicted"/>
<dbReference type="AlphaFoldDB" id="A0A1U7VY20"/>
<evidence type="ECO:0000313" key="3">
    <source>
        <dbReference type="Proteomes" id="UP000189701"/>
    </source>
</evidence>
<dbReference type="RefSeq" id="XP_009766885.1">
    <property type="nucleotide sequence ID" value="XM_009768583.1"/>
</dbReference>
<evidence type="ECO:0000256" key="2">
    <source>
        <dbReference type="SAM" id="SignalP"/>
    </source>
</evidence>
<keyword evidence="2" id="KW-0732">Signal</keyword>
<evidence type="ECO:0000256" key="1">
    <source>
        <dbReference type="SAM" id="MobiDB-lite"/>
    </source>
</evidence>
<sequence length="144" mass="15782">MLFYAFRGFERVRFMILNLLVYLGGASGASAVNQTGHRPSFDLGASVKGFTFRCNHTCGGRAASASSQKRARSNRSSPGRAVQELQVRHVHRRSGPTEAGQRSAEAEVGHWARAASAMIFPQMRSCRSDQTSTGNDFQVDDSER</sequence>
<protein>
    <submittedName>
        <fullName evidence="4">Uncharacterized protein LOC104218161</fullName>
    </submittedName>
</protein>
<reference evidence="4" key="2">
    <citation type="submission" date="2025-08" db="UniProtKB">
        <authorList>
            <consortium name="RefSeq"/>
        </authorList>
    </citation>
    <scope>IDENTIFICATION</scope>
    <source>
        <tissue evidence="4">Leaf</tissue>
    </source>
</reference>
<feature type="signal peptide" evidence="2">
    <location>
        <begin position="1"/>
        <end position="31"/>
    </location>
</feature>
<evidence type="ECO:0000313" key="4">
    <source>
        <dbReference type="RefSeq" id="XP_009766885.1"/>
    </source>
</evidence>
<feature type="region of interest" description="Disordered" evidence="1">
    <location>
        <begin position="124"/>
        <end position="144"/>
    </location>
</feature>
<feature type="region of interest" description="Disordered" evidence="1">
    <location>
        <begin position="59"/>
        <end position="108"/>
    </location>
</feature>
<dbReference type="Proteomes" id="UP000189701">
    <property type="component" value="Unplaced"/>
</dbReference>
<reference evidence="3" key="1">
    <citation type="journal article" date="2013" name="Genome Biol.">
        <title>Reference genomes and transcriptomes of Nicotiana sylvestris and Nicotiana tomentosiformis.</title>
        <authorList>
            <person name="Sierro N."/>
            <person name="Battey J.N."/>
            <person name="Ouadi S."/>
            <person name="Bovet L."/>
            <person name="Goepfert S."/>
            <person name="Bakaher N."/>
            <person name="Peitsch M.C."/>
            <person name="Ivanov N.V."/>
        </authorList>
    </citation>
    <scope>NUCLEOTIDE SEQUENCE [LARGE SCALE GENOMIC DNA]</scope>
</reference>